<name>A0A1I5Q7L9_9SPHN</name>
<dbReference type="RefSeq" id="WP_090483072.1">
    <property type="nucleotide sequence ID" value="NZ_FOWZ01000005.1"/>
</dbReference>
<gene>
    <name evidence="2" type="ORF">SAMN04488060_2805</name>
</gene>
<keyword evidence="3" id="KW-1185">Reference proteome</keyword>
<keyword evidence="1" id="KW-0812">Transmembrane</keyword>
<feature type="transmembrane region" description="Helical" evidence="1">
    <location>
        <begin position="71"/>
        <end position="87"/>
    </location>
</feature>
<proteinExistence type="predicted"/>
<dbReference type="EMBL" id="FOWZ01000005">
    <property type="protein sequence ID" value="SFP42152.1"/>
    <property type="molecule type" value="Genomic_DNA"/>
</dbReference>
<keyword evidence="1" id="KW-0472">Membrane</keyword>
<accession>A0A1I5Q7L9</accession>
<dbReference type="Proteomes" id="UP000199331">
    <property type="component" value="Unassembled WGS sequence"/>
</dbReference>
<organism evidence="2 3">
    <name type="scientific">Qipengyuania nanhaisediminis</name>
    <dbReference type="NCBI Taxonomy" id="604088"/>
    <lineage>
        <taxon>Bacteria</taxon>
        <taxon>Pseudomonadati</taxon>
        <taxon>Pseudomonadota</taxon>
        <taxon>Alphaproteobacteria</taxon>
        <taxon>Sphingomonadales</taxon>
        <taxon>Erythrobacteraceae</taxon>
        <taxon>Qipengyuania</taxon>
    </lineage>
</organism>
<keyword evidence="1" id="KW-1133">Transmembrane helix</keyword>
<feature type="transmembrane region" description="Helical" evidence="1">
    <location>
        <begin position="16"/>
        <end position="37"/>
    </location>
</feature>
<evidence type="ECO:0000256" key="1">
    <source>
        <dbReference type="SAM" id="Phobius"/>
    </source>
</evidence>
<evidence type="ECO:0000313" key="2">
    <source>
        <dbReference type="EMBL" id="SFP42152.1"/>
    </source>
</evidence>
<reference evidence="3" key="1">
    <citation type="submission" date="2016-10" db="EMBL/GenBank/DDBJ databases">
        <authorList>
            <person name="Varghese N."/>
            <person name="Submissions S."/>
        </authorList>
    </citation>
    <scope>NUCLEOTIDE SEQUENCE [LARGE SCALE GENOMIC DNA]</scope>
    <source>
        <strain evidence="3">CGMCC 1.7715</strain>
    </source>
</reference>
<protein>
    <submittedName>
        <fullName evidence="2">Uncharacterized protein</fullName>
    </submittedName>
</protein>
<evidence type="ECO:0000313" key="3">
    <source>
        <dbReference type="Proteomes" id="UP000199331"/>
    </source>
</evidence>
<dbReference type="STRING" id="604088.SAMN04488060_2805"/>
<feature type="transmembrane region" description="Helical" evidence="1">
    <location>
        <begin position="44"/>
        <end position="65"/>
    </location>
</feature>
<sequence>MKLTVAKIAWIARGLLAFYILYVSALFAVAIGGGLMWGSGMSPLAASSLAWSYAALSVAAVGYVFFGSKDWLRWVLLLLPLAPILVARA</sequence>
<dbReference type="AlphaFoldDB" id="A0A1I5Q7L9"/>